<proteinExistence type="predicted"/>
<evidence type="ECO:0000313" key="3">
    <source>
        <dbReference type="EMBL" id="QEH31839.1"/>
    </source>
</evidence>
<gene>
    <name evidence="3" type="ORF">OJF2_03040</name>
</gene>
<feature type="domain" description="Fibronectin type-III" evidence="2">
    <location>
        <begin position="983"/>
        <end position="1073"/>
    </location>
</feature>
<dbReference type="OrthoDB" id="244775at2"/>
<dbReference type="InterPro" id="IPR013783">
    <property type="entry name" value="Ig-like_fold"/>
</dbReference>
<feature type="region of interest" description="Disordered" evidence="1">
    <location>
        <begin position="1189"/>
        <end position="1274"/>
    </location>
</feature>
<dbReference type="EMBL" id="CP042997">
    <property type="protein sequence ID" value="QEH31839.1"/>
    <property type="molecule type" value="Genomic_DNA"/>
</dbReference>
<dbReference type="SUPFAM" id="SSF51126">
    <property type="entry name" value="Pectin lyase-like"/>
    <property type="match status" value="1"/>
</dbReference>
<sequence>MSRRPRRFVPEFSSRLERRLLLKAGAGRYGEYLASIAQDGSDMVAPAAGTGIQADGFSDIHLTVKGIPAAKTITSVTVATSDDVWGPGHYEAYFVRTDATTCDVYVESPHTGPRTYAVTLSYFSDADGDGVNDIPGDSSHSGTADISNTTPFQVLPPPRAVGPSAPALSVTDLGYGSGSEDIANASSSPGADGRADYRLAINGILAGYNQVSTVPGGSSAYGNYVTLTDGTNTWSSQPTWPDFARPAGSWDAELIPGADYYGTSTPPNQQVLFFQLPAGAAPPGDMVLTVYYIGGLTDTCGPFSLKDRGSAPAASQPNPFALTNVPGLHASWAGQTTAAVAGAKAGSVKVALDGLPATAISSMVLSNATAVSWVYANDAAPSNVSAFNLPLYYQAGAIYFAPDRSESGSTLSLRIHFADGTTTYLTFAGGPVDFRLYDPAPSSPSSPVVAGPDDVSSSADPRRLETILNTAGYVELTAGVYDIPYQVVISHPVRVIADPGVTLRFTTGGRAWDSLIRIEASHVQLDGFAVGVADAYRCSNNLYDPSAFVRVAGSGADMMVDVRLTNLVLRQSAVAPGSDPNGLVGFRSGPLTSGVVDSVTFIGQAALIAGGPWRVTNSDYQGALAGADVYQAFTTRDDAHDLVIANNRVHQAIAGGITRRFLYMRAATDTAISGNAVYGGIGSPAAGSGWPNTPESLLTDDTDPFYVGVPASVSGDGYLLKVNTLRTGDAPAPGDVVSILDPSYSGGRWFRIAQVLDAHTYLMLDPLPAGLNTTISIAYGYFHNTIDHNTWDFAGTGMDARNISVALYGAQFDVSVTNNVIHAAATGNGAEGTVDSILVGGSRTQPPPGARGTYPAGDMWAQLPCFEVTVSGNLLEDANPIRVFSTGDRRVRDTSDLLFFEGTLADNTSALSVAYLAGAGVTARIPTIEVGDPYVVNTAQYTLTITGNAAVLPPGASTVGVIRYNGGLAGSPAEIALTSAPAAPTGPAAKANSVQTVIDVSWTATAGAGATLIERSPDGLTGWTQVATVAAGTSTYRDADVVAGRSYSYRVRTRGDVGTSPYSATSSATAGSPAVLTVRSLNQDGSNYVQQSPGGGAGTDTIQDVHLALSGLGALPVATIDLTGQGGRWQYNAPFGSSNTNGVWRAELVRTGLSSVASLYFEAAGPIAPGEAFTVTVTYADGSTQTATFSGVSVTNPDLRVPGVTVPPTTTGQSGGTSTSSPGTSSPGASSPGTSSTGGSPGTITSTTTQPGSSSSSSSSSGVTKASPRAIRQALVKARRQAAILRQLQKQAIRRAALAQRQTKAAARHHLS</sequence>
<keyword evidence="4" id="KW-1185">Reference proteome</keyword>
<dbReference type="PROSITE" id="PS50853">
    <property type="entry name" value="FN3"/>
    <property type="match status" value="1"/>
</dbReference>
<dbReference type="SUPFAM" id="SSF49265">
    <property type="entry name" value="Fibronectin type III"/>
    <property type="match status" value="1"/>
</dbReference>
<protein>
    <recommendedName>
        <fullName evidence="2">Fibronectin type-III domain-containing protein</fullName>
    </recommendedName>
</protein>
<organism evidence="3 4">
    <name type="scientific">Aquisphaera giovannonii</name>
    <dbReference type="NCBI Taxonomy" id="406548"/>
    <lineage>
        <taxon>Bacteria</taxon>
        <taxon>Pseudomonadati</taxon>
        <taxon>Planctomycetota</taxon>
        <taxon>Planctomycetia</taxon>
        <taxon>Isosphaerales</taxon>
        <taxon>Isosphaeraceae</taxon>
        <taxon>Aquisphaera</taxon>
    </lineage>
</organism>
<dbReference type="Gene3D" id="2.60.40.10">
    <property type="entry name" value="Immunoglobulins"/>
    <property type="match status" value="1"/>
</dbReference>
<dbReference type="CDD" id="cd00063">
    <property type="entry name" value="FN3"/>
    <property type="match status" value="1"/>
</dbReference>
<feature type="compositionally biased region" description="Low complexity" evidence="1">
    <location>
        <begin position="1201"/>
        <end position="1264"/>
    </location>
</feature>
<reference evidence="3 4" key="1">
    <citation type="submission" date="2019-08" db="EMBL/GenBank/DDBJ databases">
        <title>Deep-cultivation of Planctomycetes and their phenomic and genomic characterization uncovers novel biology.</title>
        <authorList>
            <person name="Wiegand S."/>
            <person name="Jogler M."/>
            <person name="Boedeker C."/>
            <person name="Pinto D."/>
            <person name="Vollmers J."/>
            <person name="Rivas-Marin E."/>
            <person name="Kohn T."/>
            <person name="Peeters S.H."/>
            <person name="Heuer A."/>
            <person name="Rast P."/>
            <person name="Oberbeckmann S."/>
            <person name="Bunk B."/>
            <person name="Jeske O."/>
            <person name="Meyerdierks A."/>
            <person name="Storesund J.E."/>
            <person name="Kallscheuer N."/>
            <person name="Luecker S."/>
            <person name="Lage O.M."/>
            <person name="Pohl T."/>
            <person name="Merkel B.J."/>
            <person name="Hornburger P."/>
            <person name="Mueller R.-W."/>
            <person name="Bruemmer F."/>
            <person name="Labrenz M."/>
            <person name="Spormann A.M."/>
            <person name="Op den Camp H."/>
            <person name="Overmann J."/>
            <person name="Amann R."/>
            <person name="Jetten M.S.M."/>
            <person name="Mascher T."/>
            <person name="Medema M.H."/>
            <person name="Devos D.P."/>
            <person name="Kaster A.-K."/>
            <person name="Ovreas L."/>
            <person name="Rohde M."/>
            <person name="Galperin M.Y."/>
            <person name="Jogler C."/>
        </authorList>
    </citation>
    <scope>NUCLEOTIDE SEQUENCE [LARGE SCALE GENOMIC DNA]</scope>
    <source>
        <strain evidence="3 4">OJF2</strain>
    </source>
</reference>
<dbReference type="Proteomes" id="UP000324233">
    <property type="component" value="Chromosome"/>
</dbReference>
<evidence type="ECO:0000256" key="1">
    <source>
        <dbReference type="SAM" id="MobiDB-lite"/>
    </source>
</evidence>
<dbReference type="InterPro" id="IPR036116">
    <property type="entry name" value="FN3_sf"/>
</dbReference>
<evidence type="ECO:0000259" key="2">
    <source>
        <dbReference type="PROSITE" id="PS50853"/>
    </source>
</evidence>
<accession>A0A5B9VUQ8</accession>
<name>A0A5B9VUQ8_9BACT</name>
<feature type="region of interest" description="Disordered" evidence="1">
    <location>
        <begin position="130"/>
        <end position="167"/>
    </location>
</feature>
<dbReference type="InterPro" id="IPR003961">
    <property type="entry name" value="FN3_dom"/>
</dbReference>
<dbReference type="KEGG" id="agv:OJF2_03040"/>
<dbReference type="InterPro" id="IPR011050">
    <property type="entry name" value="Pectin_lyase_fold/virulence"/>
</dbReference>
<evidence type="ECO:0000313" key="4">
    <source>
        <dbReference type="Proteomes" id="UP000324233"/>
    </source>
</evidence>
<feature type="compositionally biased region" description="Polar residues" evidence="1">
    <location>
        <begin position="138"/>
        <end position="152"/>
    </location>
</feature>
<dbReference type="RefSeq" id="WP_148590595.1">
    <property type="nucleotide sequence ID" value="NZ_CP042997.1"/>
</dbReference>